<dbReference type="Gene3D" id="1.10.20.10">
    <property type="entry name" value="Histone, subunit A"/>
    <property type="match status" value="1"/>
</dbReference>
<organism evidence="5 6">
    <name type="scientific">Phyllosticta paracitricarpa</name>
    <dbReference type="NCBI Taxonomy" id="2016321"/>
    <lineage>
        <taxon>Eukaryota</taxon>
        <taxon>Fungi</taxon>
        <taxon>Dikarya</taxon>
        <taxon>Ascomycota</taxon>
        <taxon>Pezizomycotina</taxon>
        <taxon>Dothideomycetes</taxon>
        <taxon>Dothideomycetes incertae sedis</taxon>
        <taxon>Botryosphaeriales</taxon>
        <taxon>Phyllostictaceae</taxon>
        <taxon>Phyllosticta</taxon>
    </lineage>
</organism>
<dbReference type="Proteomes" id="UP001367316">
    <property type="component" value="Unassembled WGS sequence"/>
</dbReference>
<dbReference type="InterPro" id="IPR029003">
    <property type="entry name" value="CENP-S/Mhf1"/>
</dbReference>
<proteinExistence type="inferred from homology"/>
<accession>A0ABR1MY37</accession>
<evidence type="ECO:0000313" key="6">
    <source>
        <dbReference type="Proteomes" id="UP001367316"/>
    </source>
</evidence>
<dbReference type="EMBL" id="JBBPBF010000033">
    <property type="protein sequence ID" value="KAK7607831.1"/>
    <property type="molecule type" value="Genomic_DNA"/>
</dbReference>
<sequence length="188" mass="20639">MASRNNQEDDALREERLKSTLWYHLGQYIDSSLLSSSSSSSSSAVSNATPQFIAALTELVYTHIASTARDLEAFAAHAGRRQISTADVLLLARRNEGLEALLRGFVEQWRAERGVDAPPVAGAGRRRVGAAGRGSDGEDVDEDTLSCANVVSYVAFMKPEKHRNTVETPSVRNEKRNDRMPAEVIMMM</sequence>
<evidence type="ECO:0000256" key="3">
    <source>
        <dbReference type="ARBA" id="ARBA00023125"/>
    </source>
</evidence>
<dbReference type="PANTHER" id="PTHR22980">
    <property type="entry name" value="CORTISTATIN"/>
    <property type="match status" value="1"/>
</dbReference>
<keyword evidence="4" id="KW-0234">DNA repair</keyword>
<keyword evidence="3" id="KW-0238">DNA-binding</keyword>
<comment type="caution">
    <text evidence="5">The sequence shown here is derived from an EMBL/GenBank/DDBJ whole genome shotgun (WGS) entry which is preliminary data.</text>
</comment>
<keyword evidence="6" id="KW-1185">Reference proteome</keyword>
<evidence type="ECO:0000313" key="5">
    <source>
        <dbReference type="EMBL" id="KAK7607831.1"/>
    </source>
</evidence>
<comment type="similarity">
    <text evidence="1">Belongs to the TAF9 family. CENP-S/MHF1 subfamily.</text>
</comment>
<evidence type="ECO:0000256" key="1">
    <source>
        <dbReference type="ARBA" id="ARBA00006612"/>
    </source>
</evidence>
<dbReference type="Pfam" id="PF15630">
    <property type="entry name" value="CENP-S"/>
    <property type="match status" value="1"/>
</dbReference>
<dbReference type="SUPFAM" id="SSF47113">
    <property type="entry name" value="Histone-fold"/>
    <property type="match status" value="1"/>
</dbReference>
<evidence type="ECO:0000256" key="4">
    <source>
        <dbReference type="ARBA" id="ARBA00023204"/>
    </source>
</evidence>
<evidence type="ECO:0000256" key="2">
    <source>
        <dbReference type="ARBA" id="ARBA00022763"/>
    </source>
</evidence>
<dbReference type="InterPro" id="IPR009072">
    <property type="entry name" value="Histone-fold"/>
</dbReference>
<dbReference type="PANTHER" id="PTHR22980:SF0">
    <property type="entry name" value="CENTROMERE PROTEIN S"/>
    <property type="match status" value="1"/>
</dbReference>
<reference evidence="5 6" key="1">
    <citation type="submission" date="2024-04" db="EMBL/GenBank/DDBJ databases">
        <title>Phyllosticta paracitricarpa is synonymous to the EU quarantine fungus P. citricarpa based on phylogenomic analyses.</title>
        <authorList>
            <consortium name="Lawrence Berkeley National Laboratory"/>
            <person name="Van ingen-buijs V.A."/>
            <person name="Van westerhoven A.C."/>
            <person name="Haridas S."/>
            <person name="Skiadas P."/>
            <person name="Martin F."/>
            <person name="Groenewald J.Z."/>
            <person name="Crous P.W."/>
            <person name="Seidl M.F."/>
        </authorList>
    </citation>
    <scope>NUCLEOTIDE SEQUENCE [LARGE SCALE GENOMIC DNA]</scope>
    <source>
        <strain evidence="5 6">CBS 141358</strain>
    </source>
</reference>
<gene>
    <name evidence="5" type="ORF">JOL62DRAFT_614874</name>
</gene>
<dbReference type="CDD" id="cd22919">
    <property type="entry name" value="HFD_CENP-S"/>
    <property type="match status" value="1"/>
</dbReference>
<name>A0ABR1MY37_9PEZI</name>
<keyword evidence="2" id="KW-0227">DNA damage</keyword>
<protein>
    <submittedName>
        <fullName evidence="5">Kinetochore component CENP-S-domain-containing protein</fullName>
    </submittedName>
</protein>